<organism evidence="1 2">
    <name type="scientific">Didymella glomerata</name>
    <dbReference type="NCBI Taxonomy" id="749621"/>
    <lineage>
        <taxon>Eukaryota</taxon>
        <taxon>Fungi</taxon>
        <taxon>Dikarya</taxon>
        <taxon>Ascomycota</taxon>
        <taxon>Pezizomycotina</taxon>
        <taxon>Dothideomycetes</taxon>
        <taxon>Pleosporomycetidae</taxon>
        <taxon>Pleosporales</taxon>
        <taxon>Pleosporineae</taxon>
        <taxon>Didymellaceae</taxon>
        <taxon>Didymella</taxon>
    </lineage>
</organism>
<reference evidence="1" key="1">
    <citation type="submission" date="2022-10" db="EMBL/GenBank/DDBJ databases">
        <title>Tapping the CABI collections for fungal endophytes: first genome assemblies for Collariella, Neodidymelliopsis, Ascochyta clinopodiicola, Didymella pomorum, Didymosphaeria variabile, Neocosmospora piperis and Neocucurbitaria cava.</title>
        <authorList>
            <person name="Hill R."/>
        </authorList>
    </citation>
    <scope>NUCLEOTIDE SEQUENCE</scope>
    <source>
        <strain evidence="1">IMI 360193</strain>
    </source>
</reference>
<keyword evidence="2" id="KW-1185">Reference proteome</keyword>
<dbReference type="Proteomes" id="UP001140562">
    <property type="component" value="Unassembled WGS sequence"/>
</dbReference>
<protein>
    <submittedName>
        <fullName evidence="1">Uncharacterized protein</fullName>
    </submittedName>
</protein>
<gene>
    <name evidence="1" type="ORF">N0V87_008729</name>
</gene>
<dbReference type="AlphaFoldDB" id="A0A9W8WSG7"/>
<comment type="caution">
    <text evidence="1">The sequence shown here is derived from an EMBL/GenBank/DDBJ whole genome shotgun (WGS) entry which is preliminary data.</text>
</comment>
<evidence type="ECO:0000313" key="1">
    <source>
        <dbReference type="EMBL" id="KAJ4331989.1"/>
    </source>
</evidence>
<evidence type="ECO:0000313" key="2">
    <source>
        <dbReference type="Proteomes" id="UP001140562"/>
    </source>
</evidence>
<dbReference type="EMBL" id="JAPEUV010000131">
    <property type="protein sequence ID" value="KAJ4331989.1"/>
    <property type="molecule type" value="Genomic_DNA"/>
</dbReference>
<proteinExistence type="predicted"/>
<accession>A0A9W8WSG7</accession>
<sequence>MPFSLRNSFARIYPGGEAWGTTFNDMCDIITESGFDPATHAVLSYATTLDMQILWKILNGLNTPFVIYTAKDNFGLHRKQRSCFQPVNILWLVKQMLDCPDYKLKTVYRKLFGLEDSRLHRADIDTVIFLDVVRMLATFE</sequence>
<name>A0A9W8WSG7_9PLEO</name>
<dbReference type="OrthoDB" id="3799479at2759"/>